<feature type="signal peptide" evidence="2">
    <location>
        <begin position="1"/>
        <end position="25"/>
    </location>
</feature>
<dbReference type="PANTHER" id="PTHR42928">
    <property type="entry name" value="TRICARBOXYLATE-BINDING PROTEIN"/>
    <property type="match status" value="1"/>
</dbReference>
<keyword evidence="2" id="KW-0732">Signal</keyword>
<dbReference type="AlphaFoldDB" id="A0A9X1Y766"/>
<feature type="chain" id="PRO_5040896954" evidence="2">
    <location>
        <begin position="26"/>
        <end position="324"/>
    </location>
</feature>
<evidence type="ECO:0000313" key="3">
    <source>
        <dbReference type="EMBL" id="MCK8783455.1"/>
    </source>
</evidence>
<dbReference type="PANTHER" id="PTHR42928:SF5">
    <property type="entry name" value="BLR1237 PROTEIN"/>
    <property type="match status" value="1"/>
</dbReference>
<dbReference type="SUPFAM" id="SSF53850">
    <property type="entry name" value="Periplasmic binding protein-like II"/>
    <property type="match status" value="1"/>
</dbReference>
<dbReference type="Gene3D" id="3.40.190.150">
    <property type="entry name" value="Bordetella uptake gene, domain 1"/>
    <property type="match status" value="1"/>
</dbReference>
<dbReference type="Proteomes" id="UP001139516">
    <property type="component" value="Unassembled WGS sequence"/>
</dbReference>
<proteinExistence type="inferred from homology"/>
<accession>A0A9X1Y766</accession>
<evidence type="ECO:0000313" key="4">
    <source>
        <dbReference type="Proteomes" id="UP001139516"/>
    </source>
</evidence>
<reference evidence="3" key="1">
    <citation type="submission" date="2022-04" db="EMBL/GenBank/DDBJ databases">
        <title>Roseomonas acroporae sp. nov., isolated from coral Acropora digitifera.</title>
        <authorList>
            <person name="Sun H."/>
        </authorList>
    </citation>
    <scope>NUCLEOTIDE SEQUENCE</scope>
    <source>
        <strain evidence="3">NAR14</strain>
    </source>
</reference>
<keyword evidence="4" id="KW-1185">Reference proteome</keyword>
<dbReference type="Gene3D" id="3.40.190.10">
    <property type="entry name" value="Periplasmic binding protein-like II"/>
    <property type="match status" value="1"/>
</dbReference>
<protein>
    <submittedName>
        <fullName evidence="3">Tripartite tricarboxylate transporter substrate-binding protein</fullName>
    </submittedName>
</protein>
<evidence type="ECO:0000256" key="1">
    <source>
        <dbReference type="ARBA" id="ARBA00006987"/>
    </source>
</evidence>
<organism evidence="3 4">
    <name type="scientific">Roseomonas acroporae</name>
    <dbReference type="NCBI Taxonomy" id="2937791"/>
    <lineage>
        <taxon>Bacteria</taxon>
        <taxon>Pseudomonadati</taxon>
        <taxon>Pseudomonadota</taxon>
        <taxon>Alphaproteobacteria</taxon>
        <taxon>Acetobacterales</taxon>
        <taxon>Roseomonadaceae</taxon>
        <taxon>Roseomonas</taxon>
    </lineage>
</organism>
<dbReference type="EMBL" id="JALPRX010000009">
    <property type="protein sequence ID" value="MCK8783455.1"/>
    <property type="molecule type" value="Genomic_DNA"/>
</dbReference>
<comment type="similarity">
    <text evidence="1">Belongs to the UPF0065 (bug) family.</text>
</comment>
<dbReference type="RefSeq" id="WP_248665574.1">
    <property type="nucleotide sequence ID" value="NZ_JALPRX010000009.1"/>
</dbReference>
<dbReference type="InterPro" id="IPR042100">
    <property type="entry name" value="Bug_dom1"/>
</dbReference>
<dbReference type="PIRSF" id="PIRSF017082">
    <property type="entry name" value="YflP"/>
    <property type="match status" value="1"/>
</dbReference>
<dbReference type="Pfam" id="PF03401">
    <property type="entry name" value="TctC"/>
    <property type="match status" value="1"/>
</dbReference>
<dbReference type="InterPro" id="IPR005064">
    <property type="entry name" value="BUG"/>
</dbReference>
<gene>
    <name evidence="3" type="ORF">M0638_03545</name>
</gene>
<sequence>MSHSTRRAALLGALALPALAGTARAETWPARPIRLIVPFAPGGAGDSAARAIAPRWGELLGQNIVVENRTGGSGTVGGAAVATAPHDGYTLLWDASSHIVNPSLLRGLSFDYATAFAPISLGVTFPQALSVKKDFPAGDLAAFVAAAKARPGTISVGTQGNATAGHIALVTFMRRAGVDLVHVPYRGGAEAARDLAAGTVDAAFCTVLSAGPIVDSGRARMLAVSTPGRVALRPDVPTLAELGFPGFDISEWNALFAPAGTPAPVIARLHATLVEALADAGVRERLARLAAIPVGSAPDAFATYVREGREQMGRLVREAGITAN</sequence>
<comment type="caution">
    <text evidence="3">The sequence shown here is derived from an EMBL/GenBank/DDBJ whole genome shotgun (WGS) entry which is preliminary data.</text>
</comment>
<evidence type="ECO:0000256" key="2">
    <source>
        <dbReference type="SAM" id="SignalP"/>
    </source>
</evidence>
<name>A0A9X1Y766_9PROT</name>